<dbReference type="PaxDb" id="3218-PP1S39_431V6.1"/>
<dbReference type="RefSeq" id="XP_024389101.1">
    <property type="nucleotide sequence ID" value="XM_024533333.2"/>
</dbReference>
<dbReference type="Gene3D" id="1.10.10.60">
    <property type="entry name" value="Homeodomain-like"/>
    <property type="match status" value="1"/>
</dbReference>
<feature type="region of interest" description="Disordered" evidence="1">
    <location>
        <begin position="139"/>
        <end position="164"/>
    </location>
</feature>
<keyword evidence="5" id="KW-1185">Reference proteome</keyword>
<dbReference type="EnsemblPlants" id="Pp3c11_3780V3.3">
    <property type="protein sequence ID" value="Pp3c11_3780V3.3"/>
    <property type="gene ID" value="Pp3c11_3780"/>
</dbReference>
<feature type="region of interest" description="Disordered" evidence="1">
    <location>
        <begin position="1"/>
        <end position="24"/>
    </location>
</feature>
<evidence type="ECO:0000313" key="3">
    <source>
        <dbReference type="EMBL" id="PNR44791.1"/>
    </source>
</evidence>
<dbReference type="InterPro" id="IPR044822">
    <property type="entry name" value="Myb_DNA-bind_4"/>
</dbReference>
<feature type="domain" description="Myb/SANT-like DNA-binding" evidence="2">
    <location>
        <begin position="170"/>
        <end position="265"/>
    </location>
</feature>
<evidence type="ECO:0000313" key="4">
    <source>
        <dbReference type="EnsemblPlants" id="Pp3c11_3780V3.1"/>
    </source>
</evidence>
<dbReference type="InterPro" id="IPR044823">
    <property type="entry name" value="ASIL1/2-like"/>
</dbReference>
<dbReference type="Gramene" id="Pp3c11_3780V3.2">
    <property type="protein sequence ID" value="Pp3c11_3780V3.2"/>
    <property type="gene ID" value="Pp3c11_3780"/>
</dbReference>
<name>A0A2K1JTD1_PHYPA</name>
<accession>A0A2K1JTD1</accession>
<dbReference type="Proteomes" id="UP000006727">
    <property type="component" value="Chromosome 11"/>
</dbReference>
<feature type="region of interest" description="Disordered" evidence="1">
    <location>
        <begin position="274"/>
        <end position="302"/>
    </location>
</feature>
<organism evidence="3">
    <name type="scientific">Physcomitrium patens</name>
    <name type="common">Spreading-leaved earth moss</name>
    <name type="synonym">Physcomitrella patens</name>
    <dbReference type="NCBI Taxonomy" id="3218"/>
    <lineage>
        <taxon>Eukaryota</taxon>
        <taxon>Viridiplantae</taxon>
        <taxon>Streptophyta</taxon>
        <taxon>Embryophyta</taxon>
        <taxon>Bryophyta</taxon>
        <taxon>Bryophytina</taxon>
        <taxon>Bryopsida</taxon>
        <taxon>Funariidae</taxon>
        <taxon>Funariales</taxon>
        <taxon>Funariaceae</taxon>
        <taxon>Physcomitrium</taxon>
    </lineage>
</organism>
<dbReference type="EMBL" id="ABEU02000011">
    <property type="protein sequence ID" value="PNR44791.1"/>
    <property type="molecule type" value="Genomic_DNA"/>
</dbReference>
<evidence type="ECO:0000313" key="5">
    <source>
        <dbReference type="Proteomes" id="UP000006727"/>
    </source>
</evidence>
<reference evidence="4" key="3">
    <citation type="submission" date="2020-12" db="UniProtKB">
        <authorList>
            <consortium name="EnsemblPlants"/>
        </authorList>
    </citation>
    <scope>IDENTIFICATION</scope>
</reference>
<dbReference type="GeneID" id="112288783"/>
<dbReference type="Gramene" id="Pp3c11_3780V3.3">
    <property type="protein sequence ID" value="Pp3c11_3780V3.3"/>
    <property type="gene ID" value="Pp3c11_3780"/>
</dbReference>
<dbReference type="PANTHER" id="PTHR31307:SF45">
    <property type="entry name" value="OS09G0558200 PROTEIN"/>
    <property type="match status" value="1"/>
</dbReference>
<protein>
    <recommendedName>
        <fullName evidence="2">Myb/SANT-like DNA-binding domain-containing protein</fullName>
    </recommendedName>
</protein>
<reference evidence="3 5" key="2">
    <citation type="journal article" date="2018" name="Plant J.">
        <title>The Physcomitrella patens chromosome-scale assembly reveals moss genome structure and evolution.</title>
        <authorList>
            <person name="Lang D."/>
            <person name="Ullrich K.K."/>
            <person name="Murat F."/>
            <person name="Fuchs J."/>
            <person name="Jenkins J."/>
            <person name="Haas F.B."/>
            <person name="Piednoel M."/>
            <person name="Gundlach H."/>
            <person name="Van Bel M."/>
            <person name="Meyberg R."/>
            <person name="Vives C."/>
            <person name="Morata J."/>
            <person name="Symeonidi A."/>
            <person name="Hiss M."/>
            <person name="Muchero W."/>
            <person name="Kamisugi Y."/>
            <person name="Saleh O."/>
            <person name="Blanc G."/>
            <person name="Decker E.L."/>
            <person name="van Gessel N."/>
            <person name="Grimwood J."/>
            <person name="Hayes R.D."/>
            <person name="Graham S.W."/>
            <person name="Gunter L.E."/>
            <person name="McDaniel S.F."/>
            <person name="Hoernstein S.N.W."/>
            <person name="Larsson A."/>
            <person name="Li F.W."/>
            <person name="Perroud P.F."/>
            <person name="Phillips J."/>
            <person name="Ranjan P."/>
            <person name="Rokshar D.S."/>
            <person name="Rothfels C.J."/>
            <person name="Schneider L."/>
            <person name="Shu S."/>
            <person name="Stevenson D.W."/>
            <person name="Thummler F."/>
            <person name="Tillich M."/>
            <person name="Villarreal Aguilar J.C."/>
            <person name="Widiez T."/>
            <person name="Wong G.K."/>
            <person name="Wymore A."/>
            <person name="Zhang Y."/>
            <person name="Zimmer A.D."/>
            <person name="Quatrano R.S."/>
            <person name="Mayer K.F.X."/>
            <person name="Goodstein D."/>
            <person name="Casacuberta J.M."/>
            <person name="Vandepoele K."/>
            <person name="Reski R."/>
            <person name="Cuming A.C."/>
            <person name="Tuskan G.A."/>
            <person name="Maumus F."/>
            <person name="Salse J."/>
            <person name="Schmutz J."/>
            <person name="Rensing S.A."/>
        </authorList>
    </citation>
    <scope>NUCLEOTIDE SEQUENCE [LARGE SCALE GENOMIC DNA]</scope>
    <source>
        <strain evidence="4 5">cv. Gransden 2004</strain>
    </source>
</reference>
<dbReference type="Pfam" id="PF13837">
    <property type="entry name" value="Myb_DNA-bind_4"/>
    <property type="match status" value="1"/>
</dbReference>
<dbReference type="PANTHER" id="PTHR31307">
    <property type="entry name" value="TRIHELIX TRANSCRIPTION FACTOR ASIL2"/>
    <property type="match status" value="1"/>
</dbReference>
<dbReference type="AlphaFoldDB" id="A0A2K1JTD1"/>
<sequence>MMLHHEQHQQQQHPGDGEGAGGMDAMACEDHHVVVGRMDLAPQVQGLRMLSEQQEHEQQRILYGEKGLGVHDHDAMGKVQHPGHVVVFGDRGHENGHEHAHAYGVELGNGKHGVVEDMDAKLGGLGAAMLRVDAKMEGRERQMSEGDAGTANSPQVGKLRGRSSRDPVIEWSETATTVLLQAFGEKYRALDRGNFTSKIWADIAARVNSRGSLTGNLVDGIPKTQEQCRIKVDNLKKRYKVEREKKRVSGSVTSKWIFYDMMDELIGANPRHVRSGGGLGGADSPLGLENGGTPLGIRTPGEDGDRMYYLESAGGEGDQTSETIPKISPVQGRRKRKRALEDLERDHVNAPALMALFEGYNVPPSIIDAMLQEDMDEYTLINSRDITVLLDQLRSKHRLHIKLGPAERIKQAIEAAKEKKNSLALVIQQQQQ</sequence>
<evidence type="ECO:0000259" key="2">
    <source>
        <dbReference type="Pfam" id="PF13837"/>
    </source>
</evidence>
<dbReference type="EnsemblPlants" id="Pp3c11_3780V3.1">
    <property type="protein sequence ID" value="Pp3c11_3780V3.1"/>
    <property type="gene ID" value="Pp3c11_3780"/>
</dbReference>
<proteinExistence type="predicted"/>
<reference evidence="3 5" key="1">
    <citation type="journal article" date="2008" name="Science">
        <title>The Physcomitrella genome reveals evolutionary insights into the conquest of land by plants.</title>
        <authorList>
            <person name="Rensing S."/>
            <person name="Lang D."/>
            <person name="Zimmer A."/>
            <person name="Terry A."/>
            <person name="Salamov A."/>
            <person name="Shapiro H."/>
            <person name="Nishiyama T."/>
            <person name="Perroud P.-F."/>
            <person name="Lindquist E."/>
            <person name="Kamisugi Y."/>
            <person name="Tanahashi T."/>
            <person name="Sakakibara K."/>
            <person name="Fujita T."/>
            <person name="Oishi K."/>
            <person name="Shin-I T."/>
            <person name="Kuroki Y."/>
            <person name="Toyoda A."/>
            <person name="Suzuki Y."/>
            <person name="Hashimoto A."/>
            <person name="Yamaguchi K."/>
            <person name="Sugano A."/>
            <person name="Kohara Y."/>
            <person name="Fujiyama A."/>
            <person name="Anterola A."/>
            <person name="Aoki S."/>
            <person name="Ashton N."/>
            <person name="Barbazuk W.B."/>
            <person name="Barker E."/>
            <person name="Bennetzen J."/>
            <person name="Bezanilla M."/>
            <person name="Blankenship R."/>
            <person name="Cho S.H."/>
            <person name="Dutcher S."/>
            <person name="Estelle M."/>
            <person name="Fawcett J.A."/>
            <person name="Gundlach H."/>
            <person name="Hanada K."/>
            <person name="Heyl A."/>
            <person name="Hicks K.A."/>
            <person name="Hugh J."/>
            <person name="Lohr M."/>
            <person name="Mayer K."/>
            <person name="Melkozernov A."/>
            <person name="Murata T."/>
            <person name="Nelson D."/>
            <person name="Pils B."/>
            <person name="Prigge M."/>
            <person name="Reiss B."/>
            <person name="Renner T."/>
            <person name="Rombauts S."/>
            <person name="Rushton P."/>
            <person name="Sanderfoot A."/>
            <person name="Schween G."/>
            <person name="Shiu S.-H."/>
            <person name="Stueber K."/>
            <person name="Theodoulou F.L."/>
            <person name="Tu H."/>
            <person name="Van de Peer Y."/>
            <person name="Verrier P.J."/>
            <person name="Waters E."/>
            <person name="Wood A."/>
            <person name="Yang L."/>
            <person name="Cove D."/>
            <person name="Cuming A."/>
            <person name="Hasebe M."/>
            <person name="Lucas S."/>
            <person name="Mishler D.B."/>
            <person name="Reski R."/>
            <person name="Grigoriev I."/>
            <person name="Quatrano R.S."/>
            <person name="Boore J.L."/>
        </authorList>
    </citation>
    <scope>NUCLEOTIDE SEQUENCE [LARGE SCALE GENOMIC DNA]</scope>
    <source>
        <strain evidence="4 5">cv. Gransden 2004</strain>
    </source>
</reference>
<dbReference type="OrthoDB" id="2019351at2759"/>
<evidence type="ECO:0000256" key="1">
    <source>
        <dbReference type="SAM" id="MobiDB-lite"/>
    </source>
</evidence>
<dbReference type="EnsemblPlants" id="Pp3c11_3780V3.2">
    <property type="protein sequence ID" value="Pp3c11_3780V3.2"/>
    <property type="gene ID" value="Pp3c11_3780"/>
</dbReference>
<gene>
    <name evidence="4" type="primary">LOC112288783</name>
    <name evidence="3" type="ORF">PHYPA_014561</name>
</gene>
<dbReference type="Gramene" id="Pp3c11_3780V3.1">
    <property type="protein sequence ID" value="Pp3c11_3780V3.1"/>
    <property type="gene ID" value="Pp3c11_3780"/>
</dbReference>